<evidence type="ECO:0000313" key="1">
    <source>
        <dbReference type="EMBL" id="MCM1989293.1"/>
    </source>
</evidence>
<comment type="caution">
    <text evidence="1">The sequence shown here is derived from an EMBL/GenBank/DDBJ whole genome shotgun (WGS) entry which is preliminary data.</text>
</comment>
<name>A0A9J6P097_9CLOT</name>
<reference evidence="1" key="2">
    <citation type="submission" date="2021-04" db="EMBL/GenBank/DDBJ databases">
        <authorList>
            <person name="Dong X."/>
        </authorList>
    </citation>
    <scope>NUCLEOTIDE SEQUENCE</scope>
    <source>
        <strain evidence="1">ZWT</strain>
    </source>
</reference>
<accession>A0A9J6P097</accession>
<proteinExistence type="predicted"/>
<dbReference type="Proteomes" id="UP001056429">
    <property type="component" value="Unassembled WGS sequence"/>
</dbReference>
<dbReference type="Pfam" id="PF03415">
    <property type="entry name" value="Peptidase_C11"/>
    <property type="match status" value="1"/>
</dbReference>
<gene>
    <name evidence="1" type="ORF">KDK92_06040</name>
</gene>
<dbReference type="Gene3D" id="3.40.50.11970">
    <property type="match status" value="1"/>
</dbReference>
<evidence type="ECO:0000313" key="2">
    <source>
        <dbReference type="Proteomes" id="UP001056429"/>
    </source>
</evidence>
<sequence length="433" mass="50186">MNRKNKKNWTILIYADGNNELEPEIWKSKIDAEKVGSSDNINVVMQIARESRELAKIIRPNEIIPENDEEWVGVRRYYIMNTKSKLIKDLGKLNMADPHNLYDFIKWGMENYEAKHYMVVLASHGASFIAALSDLSMDAPYMMGVPQMCKALNMILEDVGHNIDILVMDMCYMNSIEIMYELGKKTKNTVKNVLTYISEGPISGLPYERLIDSIEEYSTTDDSLAIIRKIIDSIEMDLVAIEINHGKLKKIKNKVNSLAYCYLSNQGYKKKNPYELINSLDSSDPWYQYVIDVKESFEKIIINYKRISNNANNILNITTHEMFFSNKNIAYIVLIYYSLSFGKNNYWLNVITSKSLKLNQNIERVNTQVRLKPFVLHPTGLLSEIHAINIDLTKDELEKILNKLFVFKGWNYNEIEMKSKNQVKNLSKLNSYS</sequence>
<dbReference type="InterPro" id="IPR005077">
    <property type="entry name" value="Peptidase_C11"/>
</dbReference>
<dbReference type="RefSeq" id="WP_250858292.1">
    <property type="nucleotide sequence ID" value="NZ_JAGSOJ010000001.1"/>
</dbReference>
<organism evidence="1 2">
    <name type="scientific">Oceanirhabdus seepicola</name>
    <dbReference type="NCBI Taxonomy" id="2828781"/>
    <lineage>
        <taxon>Bacteria</taxon>
        <taxon>Bacillati</taxon>
        <taxon>Bacillota</taxon>
        <taxon>Clostridia</taxon>
        <taxon>Eubacteriales</taxon>
        <taxon>Clostridiaceae</taxon>
        <taxon>Oceanirhabdus</taxon>
    </lineage>
</organism>
<dbReference type="PANTHER" id="PTHR37835:SF1">
    <property type="entry name" value="ALPHA-CLOSTRIPAIN"/>
    <property type="match status" value="1"/>
</dbReference>
<keyword evidence="2" id="KW-1185">Reference proteome</keyword>
<dbReference type="EMBL" id="JAGSOJ010000001">
    <property type="protein sequence ID" value="MCM1989293.1"/>
    <property type="molecule type" value="Genomic_DNA"/>
</dbReference>
<reference evidence="1" key="1">
    <citation type="journal article" date="2021" name="mSystems">
        <title>Bacteria and Archaea Synergistically Convert Glycine Betaine to Biogenic Methane in the Formosa Cold Seep of the South China Sea.</title>
        <authorList>
            <person name="Li L."/>
            <person name="Zhang W."/>
            <person name="Zhang S."/>
            <person name="Song L."/>
            <person name="Sun Q."/>
            <person name="Zhang H."/>
            <person name="Xiang H."/>
            <person name="Dong X."/>
        </authorList>
    </citation>
    <scope>NUCLEOTIDE SEQUENCE</scope>
    <source>
        <strain evidence="1">ZWT</strain>
    </source>
</reference>
<dbReference type="PANTHER" id="PTHR37835">
    <property type="entry name" value="ALPHA-CLOSTRIPAIN"/>
    <property type="match status" value="1"/>
</dbReference>
<protein>
    <submittedName>
        <fullName evidence="1">Uncharacterized protein</fullName>
    </submittedName>
</protein>
<dbReference type="AlphaFoldDB" id="A0A9J6P097"/>